<evidence type="ECO:0000256" key="8">
    <source>
        <dbReference type="ARBA" id="ARBA00022737"/>
    </source>
</evidence>
<dbReference type="InterPro" id="IPR001287">
    <property type="entry name" value="NO2-reductase_Cu"/>
</dbReference>
<gene>
    <name evidence="15" type="ORF">CIP107547_02069</name>
</gene>
<keyword evidence="13" id="KW-0812">Transmembrane</keyword>
<evidence type="ECO:0000256" key="6">
    <source>
        <dbReference type="ARBA" id="ARBA00017290"/>
    </source>
</evidence>
<dbReference type="Proteomes" id="UP000480222">
    <property type="component" value="Unassembled WGS sequence"/>
</dbReference>
<evidence type="ECO:0000256" key="2">
    <source>
        <dbReference type="ARBA" id="ARBA00001973"/>
    </source>
</evidence>
<dbReference type="GO" id="GO:0050421">
    <property type="term" value="F:nitrite reductase (NO-forming) activity"/>
    <property type="evidence" value="ECO:0007669"/>
    <property type="project" value="UniProtKB-EC"/>
</dbReference>
<protein>
    <recommendedName>
        <fullName evidence="6">Copper-containing nitrite reductase</fullName>
        <ecNumber evidence="5">1.7.2.1</ecNumber>
    </recommendedName>
</protein>
<feature type="transmembrane region" description="Helical" evidence="13">
    <location>
        <begin position="6"/>
        <end position="30"/>
    </location>
</feature>
<comment type="cofactor">
    <cofactor evidence="2 12">
        <name>Cu(2+)</name>
        <dbReference type="ChEBI" id="CHEBI:29036"/>
    </cofactor>
</comment>
<feature type="binding site" description="type 1 copper site" evidence="12">
    <location>
        <position position="276"/>
    </location>
    <ligand>
        <name>Cu cation</name>
        <dbReference type="ChEBI" id="CHEBI:23378"/>
        <label>1</label>
    </ligand>
</feature>
<dbReference type="EC" id="1.7.2.1" evidence="5"/>
<dbReference type="RefSeq" id="WP_003852708.1">
    <property type="nucleotide sequence ID" value="NZ_CAJDXW010000020.1"/>
</dbReference>
<evidence type="ECO:0000259" key="14">
    <source>
        <dbReference type="Pfam" id="PF07732"/>
    </source>
</evidence>
<comment type="cofactor">
    <cofactor evidence="1 12">
        <name>Cu(+)</name>
        <dbReference type="ChEBI" id="CHEBI:49552"/>
    </cofactor>
</comment>
<sequence length="462" mass="49394">METKESTWSAIWAVGGVAAIMLAILAGLGYDTVRTALMTRQEATVAAPVKPTGETTEVTVVATENMSYEPSVVEVPVGNELIINLVNNDPHNGHDLVVGDKKTDRVAPGKSTTLDVGLITESMTGFCSVAGHRQMGMTLRINAGSHAHHQHGSLSEHFHQSTRISAPISPVLSPLEQRTTSVTHEATFTVSEVPLEVAPGVWQTRWTFNGSGVGPTLHGKVGDKFRITLVNNGTIGHSIDFHAGELAPDEKMRTIGPGESLIYEFTAGRAGIWMYHCSTMPMAAHIAAGMHGAVVIEPVDLAPVDKQFVLVQSEVYVDSPASSPQEATELRSEAIGSEPPNYTVFNGIAFQYDQEKLDVKVGERVRFWVLDAGPNVPLSFHIVGGQFDTTWTEGAYTLYRGSGGIAGTHGVGHDGGAQVLPLLPAQGGFVELTFDEPGNYAVVNHLMSEAERGARGTVRVTK</sequence>
<accession>A0A0D6GU00</accession>
<evidence type="ECO:0000256" key="1">
    <source>
        <dbReference type="ARBA" id="ARBA00001960"/>
    </source>
</evidence>
<dbReference type="GeneID" id="29421909"/>
<comment type="catalytic activity">
    <reaction evidence="11">
        <text>nitric oxide + Fe(III)-[cytochrome c] + H2O = Fe(II)-[cytochrome c] + nitrite + 2 H(+)</text>
        <dbReference type="Rhea" id="RHEA:15233"/>
        <dbReference type="Rhea" id="RHEA-COMP:10350"/>
        <dbReference type="Rhea" id="RHEA-COMP:14399"/>
        <dbReference type="ChEBI" id="CHEBI:15377"/>
        <dbReference type="ChEBI" id="CHEBI:15378"/>
        <dbReference type="ChEBI" id="CHEBI:16301"/>
        <dbReference type="ChEBI" id="CHEBI:16480"/>
        <dbReference type="ChEBI" id="CHEBI:29033"/>
        <dbReference type="ChEBI" id="CHEBI:29034"/>
        <dbReference type="EC" id="1.7.2.1"/>
    </reaction>
</comment>
<keyword evidence="13" id="KW-1133">Transmembrane helix</keyword>
<keyword evidence="13" id="KW-0472">Membrane</keyword>
<feature type="binding site" description="type 1 copper site" evidence="12">
    <location>
        <position position="277"/>
    </location>
    <ligand>
        <name>Cu cation</name>
        <dbReference type="ChEBI" id="CHEBI:23378"/>
        <label>1</label>
    </ligand>
</feature>
<evidence type="ECO:0000256" key="10">
    <source>
        <dbReference type="ARBA" id="ARBA00023008"/>
    </source>
</evidence>
<reference evidence="15 16" key="1">
    <citation type="submission" date="2020-02" db="EMBL/GenBank/DDBJ databases">
        <authorList>
            <person name="Brisse S."/>
        </authorList>
    </citation>
    <scope>NUCLEOTIDE SEQUENCE [LARGE SCALE GENOMIC DNA]</scope>
    <source>
        <strain evidence="15">CIP107547</strain>
    </source>
</reference>
<evidence type="ECO:0000256" key="5">
    <source>
        <dbReference type="ARBA" id="ARBA00011882"/>
    </source>
</evidence>
<comment type="subunit">
    <text evidence="4">Homotrimer.</text>
</comment>
<dbReference type="Gene3D" id="2.60.40.420">
    <property type="entry name" value="Cupredoxins - blue copper proteins"/>
    <property type="match status" value="3"/>
</dbReference>
<dbReference type="OMA" id="MPMLHHI"/>
<comment type="similarity">
    <text evidence="3">Belongs to the multicopper oxidase family.</text>
</comment>
<evidence type="ECO:0000256" key="7">
    <source>
        <dbReference type="ARBA" id="ARBA00022723"/>
    </source>
</evidence>
<keyword evidence="8" id="KW-0677">Repeat</keyword>
<keyword evidence="9" id="KW-0560">Oxidoreductase</keyword>
<evidence type="ECO:0000256" key="13">
    <source>
        <dbReference type="SAM" id="Phobius"/>
    </source>
</evidence>
<organism evidence="15 16">
    <name type="scientific">Corynebacterium diphtheriae</name>
    <dbReference type="NCBI Taxonomy" id="1717"/>
    <lineage>
        <taxon>Bacteria</taxon>
        <taxon>Bacillati</taxon>
        <taxon>Actinomycetota</taxon>
        <taxon>Actinomycetes</taxon>
        <taxon>Mycobacteriales</taxon>
        <taxon>Corynebacteriaceae</taxon>
        <taxon>Corynebacterium</taxon>
    </lineage>
</organism>
<dbReference type="PANTHER" id="PTHR11709:SF394">
    <property type="entry name" value="FI03373P-RELATED"/>
    <property type="match status" value="1"/>
</dbReference>
<feature type="binding site" description="type 1 copper site" evidence="12">
    <location>
        <position position="445"/>
    </location>
    <ligand>
        <name>Cu cation</name>
        <dbReference type="ChEBI" id="CHEBI:23378"/>
        <label>1</label>
    </ligand>
</feature>
<dbReference type="Pfam" id="PF07732">
    <property type="entry name" value="Cu-oxidase_3"/>
    <property type="match status" value="1"/>
</dbReference>
<dbReference type="PANTHER" id="PTHR11709">
    <property type="entry name" value="MULTI-COPPER OXIDASE"/>
    <property type="match status" value="1"/>
</dbReference>
<comment type="caution">
    <text evidence="15">The sequence shown here is derived from an EMBL/GenBank/DDBJ whole genome shotgun (WGS) entry which is preliminary data.</text>
</comment>
<dbReference type="PRINTS" id="PR00695">
    <property type="entry name" value="CUNO2RDTASE"/>
</dbReference>
<dbReference type="OrthoDB" id="345021at2"/>
<dbReference type="KEGG" id="cdip:ERS451417_01876"/>
<dbReference type="AlphaFoldDB" id="A0A0D6GU00"/>
<dbReference type="InterPro" id="IPR011707">
    <property type="entry name" value="Cu-oxidase-like_N"/>
</dbReference>
<evidence type="ECO:0000256" key="12">
    <source>
        <dbReference type="PIRSR" id="PIRSR601287-1"/>
    </source>
</evidence>
<proteinExistence type="inferred from homology"/>
<dbReference type="EMBL" id="CADDAV010000024">
    <property type="protein sequence ID" value="CAB0617187.1"/>
    <property type="molecule type" value="Genomic_DNA"/>
</dbReference>
<dbReference type="KEGG" id="cdi:DIP1876"/>
<feature type="binding site" description="type 1 copper site" evidence="12">
    <location>
        <position position="237"/>
    </location>
    <ligand>
        <name>Cu cation</name>
        <dbReference type="ChEBI" id="CHEBI:23378"/>
        <label>1</label>
    </ligand>
</feature>
<evidence type="ECO:0000256" key="4">
    <source>
        <dbReference type="ARBA" id="ARBA00011233"/>
    </source>
</evidence>
<name>A0A0D6GU00_CORDP</name>
<feature type="binding site" description="type 1 copper site" evidence="12">
    <location>
        <position position="242"/>
    </location>
    <ligand>
        <name>Cu cation</name>
        <dbReference type="ChEBI" id="CHEBI:23378"/>
        <label>1</label>
    </ligand>
</feature>
<feature type="domain" description="Plastocyanin-like" evidence="14">
    <location>
        <begin position="192"/>
        <end position="298"/>
    </location>
</feature>
<dbReference type="InterPro" id="IPR045087">
    <property type="entry name" value="Cu-oxidase_fam"/>
</dbReference>
<evidence type="ECO:0000256" key="11">
    <source>
        <dbReference type="ARBA" id="ARBA00049340"/>
    </source>
</evidence>
<feature type="binding site" description="type 1 copper site" evidence="12">
    <location>
        <position position="290"/>
    </location>
    <ligand>
        <name>Cu cation</name>
        <dbReference type="ChEBI" id="CHEBI:23378"/>
        <label>1</label>
    </ligand>
</feature>
<dbReference type="CDD" id="cd04208">
    <property type="entry name" value="CuRO_2_CuNIR"/>
    <property type="match status" value="1"/>
</dbReference>
<keyword evidence="7 12" id="KW-0479">Metal-binding</keyword>
<evidence type="ECO:0000256" key="3">
    <source>
        <dbReference type="ARBA" id="ARBA00010609"/>
    </source>
</evidence>
<dbReference type="InterPro" id="IPR008972">
    <property type="entry name" value="Cupredoxin"/>
</dbReference>
<evidence type="ECO:0000256" key="9">
    <source>
        <dbReference type="ARBA" id="ARBA00023002"/>
    </source>
</evidence>
<evidence type="ECO:0000313" key="16">
    <source>
        <dbReference type="Proteomes" id="UP000480222"/>
    </source>
</evidence>
<evidence type="ECO:0000313" key="15">
    <source>
        <dbReference type="EMBL" id="CAB0617187.1"/>
    </source>
</evidence>
<dbReference type="SUPFAM" id="SSF49503">
    <property type="entry name" value="Cupredoxins"/>
    <property type="match status" value="3"/>
</dbReference>
<feature type="binding site" description="type 1 copper site" evidence="12">
    <location>
        <position position="285"/>
    </location>
    <ligand>
        <name>Cu cation</name>
        <dbReference type="ChEBI" id="CHEBI:23378"/>
        <label>1</label>
    </ligand>
</feature>
<keyword evidence="10 12" id="KW-0186">Copper</keyword>
<dbReference type="GO" id="GO:0005507">
    <property type="term" value="F:copper ion binding"/>
    <property type="evidence" value="ECO:0007669"/>
    <property type="project" value="InterPro"/>
</dbReference>
<dbReference type="CDD" id="cd11020">
    <property type="entry name" value="CuRO_1_CuNIR"/>
    <property type="match status" value="1"/>
</dbReference>